<protein>
    <submittedName>
        <fullName evidence="2">DUF302 domain-containing protein</fullName>
    </submittedName>
</protein>
<dbReference type="RefSeq" id="WP_149284851.1">
    <property type="nucleotide sequence ID" value="NZ_CP038437.2"/>
</dbReference>
<evidence type="ECO:0000313" key="3">
    <source>
        <dbReference type="Proteomes" id="UP000324285"/>
    </source>
</evidence>
<organism evidence="2 3">
    <name type="scientific">Halomonas binhaiensis</name>
    <dbReference type="NCBI Taxonomy" id="2562282"/>
    <lineage>
        <taxon>Bacteria</taxon>
        <taxon>Pseudomonadati</taxon>
        <taxon>Pseudomonadota</taxon>
        <taxon>Gammaproteobacteria</taxon>
        <taxon>Oceanospirillales</taxon>
        <taxon>Halomonadaceae</taxon>
        <taxon>Halomonas</taxon>
    </lineage>
</organism>
<dbReference type="CDD" id="cd14797">
    <property type="entry name" value="DUF302"/>
    <property type="match status" value="1"/>
</dbReference>
<evidence type="ECO:0000259" key="1">
    <source>
        <dbReference type="Pfam" id="PF03625"/>
    </source>
</evidence>
<dbReference type="SUPFAM" id="SSF103247">
    <property type="entry name" value="TT1751-like"/>
    <property type="match status" value="1"/>
</dbReference>
<dbReference type="InterPro" id="IPR035923">
    <property type="entry name" value="TT1751-like_sf"/>
</dbReference>
<dbReference type="Pfam" id="PF03625">
    <property type="entry name" value="DUF302"/>
    <property type="match status" value="1"/>
</dbReference>
<dbReference type="EMBL" id="CP038437">
    <property type="protein sequence ID" value="QEM81840.1"/>
    <property type="molecule type" value="Genomic_DNA"/>
</dbReference>
<proteinExistence type="predicted"/>
<evidence type="ECO:0000313" key="2">
    <source>
        <dbReference type="EMBL" id="QEM81840.1"/>
    </source>
</evidence>
<dbReference type="InterPro" id="IPR005180">
    <property type="entry name" value="DUF302"/>
</dbReference>
<accession>A0A5C1NG29</accession>
<feature type="domain" description="DUF302" evidence="1">
    <location>
        <begin position="51"/>
        <end position="112"/>
    </location>
</feature>
<dbReference type="OrthoDB" id="9799367at2"/>
<reference evidence="2" key="1">
    <citation type="submission" date="2021-02" db="EMBL/GenBank/DDBJ databases">
        <title>Strain Y2R2, a novel species of the genus Halomonas.</title>
        <authorList>
            <person name="Huang H."/>
        </authorList>
    </citation>
    <scope>NUCLEOTIDE SEQUENCE</scope>
    <source>
        <strain evidence="2">Y2R2</strain>
    </source>
</reference>
<dbReference type="AlphaFoldDB" id="A0A5C1NG29"/>
<sequence length="146" mass="16780">MEDQNFNKSELLKKAQANHWKWKSPYSVRVTVDRLLAVVDRYPEVLKYDRIDQQAVAKISGHSILPAETVFFQNSKLVGKLLSTNIMAMEQLPIKTIIWEDESGKVWLKTVDIDYMNEHYNLNGGDGAIQAIYDLLPGWVEEAVQE</sequence>
<gene>
    <name evidence="2" type="ORF">E4T21_09945</name>
</gene>
<dbReference type="Proteomes" id="UP000324285">
    <property type="component" value="Chromosome"/>
</dbReference>
<dbReference type="KEGG" id="hbh:E4T21_09945"/>
<name>A0A5C1NG29_9GAMM</name>
<dbReference type="Gene3D" id="3.30.310.70">
    <property type="entry name" value="TT1751-like domain"/>
    <property type="match status" value="1"/>
</dbReference>
<keyword evidence="3" id="KW-1185">Reference proteome</keyword>